<dbReference type="EMBL" id="SLUK01000006">
    <property type="protein sequence ID" value="TCL43221.1"/>
    <property type="molecule type" value="Genomic_DNA"/>
</dbReference>
<dbReference type="RefSeq" id="WP_132084593.1">
    <property type="nucleotide sequence ID" value="NZ_SLUK01000006.1"/>
</dbReference>
<protein>
    <submittedName>
        <fullName evidence="1">Uncharacterized protein DUF2586</fullName>
    </submittedName>
</protein>
<gene>
    <name evidence="1" type="ORF">EDD78_10681</name>
</gene>
<keyword evidence="2" id="KW-1185">Reference proteome</keyword>
<dbReference type="AlphaFoldDB" id="A0A9X8UJ01"/>
<reference evidence="1 2" key="1">
    <citation type="submission" date="2019-03" db="EMBL/GenBank/DDBJ databases">
        <title>Genomic Encyclopedia of Type Strains, Phase IV (KMG-IV): sequencing the most valuable type-strain genomes for metagenomic binning, comparative biology and taxonomic classification.</title>
        <authorList>
            <person name="Goeker M."/>
        </authorList>
    </citation>
    <scope>NUCLEOTIDE SEQUENCE [LARGE SCALE GENOMIC DNA]</scope>
    <source>
        <strain evidence="1 2">DSM 100433</strain>
    </source>
</reference>
<evidence type="ECO:0000313" key="2">
    <source>
        <dbReference type="Proteomes" id="UP000294682"/>
    </source>
</evidence>
<sequence length="478" mass="51950">MLRDVVTKVSDGLLGFATEKGTGIFVDVGASPVVSDGPVIITGNMGVSKIRERLGLSPLADSVMDAVENGANRIYCLPMAASVAGTVGEIKASRADGGTLTVEGSPNNAYGVIIKITGKGNLNTALFVYSIDGGYSFSDDITVPVAGKYEIAGTGLTVTFTEAADSSDAAPSFLLDDSFSFATTAPQMSSADALAAIDKLKTFSELYEFVHIIGESSAEMWAAVSAAQVELEADYHKPLMFVLEAFVPNEGEKVEDYALRLEAARKQVKNRAIQVVAARALYTKLDGTTREQNCAGIVCGLYAKTNVQQSIGRTRDTAGMGIKKAKMAELRPRGIEEYVELLDAADFLTFREYDGLDDYFVTNARMMCPDGSDYRYAEDTRVLHKIIREVRKAALPLLKDDIDVTDTQGELERRARYLEAPLDEMVRNQEISDFEIVVPEGQDIIMTGKMRVIIRYISRGYIHEIEIDLGRANLSTTA</sequence>
<dbReference type="Proteomes" id="UP000294682">
    <property type="component" value="Unassembled WGS sequence"/>
</dbReference>
<evidence type="ECO:0000313" key="1">
    <source>
        <dbReference type="EMBL" id="TCL43221.1"/>
    </source>
</evidence>
<accession>A0A9X8UJ01</accession>
<dbReference type="Pfam" id="PF10758">
    <property type="entry name" value="DUF2586"/>
    <property type="match status" value="1"/>
</dbReference>
<proteinExistence type="predicted"/>
<comment type="caution">
    <text evidence="1">The sequence shown here is derived from an EMBL/GenBank/DDBJ whole genome shotgun (WGS) entry which is preliminary data.</text>
</comment>
<dbReference type="InterPro" id="IPR019694">
    <property type="entry name" value="Phage_HP1_Orf23"/>
</dbReference>
<organism evidence="1 2">
    <name type="scientific">Harryflintia acetispora</name>
    <dbReference type="NCBI Taxonomy" id="1849041"/>
    <lineage>
        <taxon>Bacteria</taxon>
        <taxon>Bacillati</taxon>
        <taxon>Bacillota</taxon>
        <taxon>Clostridia</taxon>
        <taxon>Eubacteriales</taxon>
        <taxon>Oscillospiraceae</taxon>
        <taxon>Harryflintia</taxon>
    </lineage>
</organism>
<name>A0A9X8UJ01_9FIRM</name>